<feature type="compositionally biased region" description="Pro residues" evidence="1">
    <location>
        <begin position="48"/>
        <end position="57"/>
    </location>
</feature>
<accession>A0A845AJ75</accession>
<sequence>MSAPTALDRDNHGLAAEYAAALAWWREAGVDHDFTDEPQGWLSEEEPPAPGVPPPRTVPRQPETDALERALAPAPAPSIAPSREAWPDTLEAFAQFWLHEPSIEPGALSERVAPRGAAEAQVMVIVGQPEEGDREVLLAGAQGKMLAAILRAIGVDDSQSYIASALPRITPLPDWSMLAQAGLGELTRHHIGLVAPERVLVFGRSMAPLFGGEAGPQLLAVKDNEIPLLIAPALETLARSPGQRQRFWTHWLNWTRR</sequence>
<dbReference type="Proteomes" id="UP000439780">
    <property type="component" value="Unassembled WGS sequence"/>
</dbReference>
<dbReference type="InterPro" id="IPR036895">
    <property type="entry name" value="Uracil-DNA_glycosylase-like_sf"/>
</dbReference>
<keyword evidence="3" id="KW-1185">Reference proteome</keyword>
<dbReference type="AlphaFoldDB" id="A0A845AJ75"/>
<evidence type="ECO:0000313" key="3">
    <source>
        <dbReference type="Proteomes" id="UP000439780"/>
    </source>
</evidence>
<name>A0A845AJ75_9SPHN</name>
<evidence type="ECO:0000313" key="2">
    <source>
        <dbReference type="EMBL" id="MXP28961.1"/>
    </source>
</evidence>
<reference evidence="2 3" key="1">
    <citation type="submission" date="2019-12" db="EMBL/GenBank/DDBJ databases">
        <title>Genomic-based taxomic classification of the family Erythrobacteraceae.</title>
        <authorList>
            <person name="Xu L."/>
        </authorList>
    </citation>
    <scope>NUCLEOTIDE SEQUENCE [LARGE SCALE GENOMIC DNA]</scope>
    <source>
        <strain evidence="2 3">KEMB 9005-328</strain>
    </source>
</reference>
<protein>
    <recommendedName>
        <fullName evidence="4">Uracil-DNA glycosylase-like domain-containing protein</fullName>
    </recommendedName>
</protein>
<evidence type="ECO:0008006" key="4">
    <source>
        <dbReference type="Google" id="ProtNLM"/>
    </source>
</evidence>
<evidence type="ECO:0000256" key="1">
    <source>
        <dbReference type="SAM" id="MobiDB-lite"/>
    </source>
</evidence>
<dbReference type="Gene3D" id="3.40.470.10">
    <property type="entry name" value="Uracil-DNA glycosylase-like domain"/>
    <property type="match status" value="1"/>
</dbReference>
<organism evidence="2 3">
    <name type="scientific">Qipengyuania algicida</name>
    <dbReference type="NCBI Taxonomy" id="1836209"/>
    <lineage>
        <taxon>Bacteria</taxon>
        <taxon>Pseudomonadati</taxon>
        <taxon>Pseudomonadota</taxon>
        <taxon>Alphaproteobacteria</taxon>
        <taxon>Sphingomonadales</taxon>
        <taxon>Erythrobacteraceae</taxon>
        <taxon>Qipengyuania</taxon>
    </lineage>
</organism>
<dbReference type="RefSeq" id="WP_160753264.1">
    <property type="nucleotide sequence ID" value="NZ_WTYA01000006.1"/>
</dbReference>
<dbReference type="EMBL" id="WTYA01000006">
    <property type="protein sequence ID" value="MXP28961.1"/>
    <property type="molecule type" value="Genomic_DNA"/>
</dbReference>
<gene>
    <name evidence="2" type="ORF">GRI58_09015</name>
</gene>
<dbReference type="SUPFAM" id="SSF52141">
    <property type="entry name" value="Uracil-DNA glycosylase-like"/>
    <property type="match status" value="1"/>
</dbReference>
<dbReference type="OrthoDB" id="5290748at2"/>
<feature type="region of interest" description="Disordered" evidence="1">
    <location>
        <begin position="33"/>
        <end position="63"/>
    </location>
</feature>
<proteinExistence type="predicted"/>
<comment type="caution">
    <text evidence="2">The sequence shown here is derived from an EMBL/GenBank/DDBJ whole genome shotgun (WGS) entry which is preliminary data.</text>
</comment>